<evidence type="ECO:0000313" key="2">
    <source>
        <dbReference type="EMBL" id="OUI97431.1"/>
    </source>
</evidence>
<organism evidence="2 3">
    <name type="scientific">Acetobacter orientalis</name>
    <dbReference type="NCBI Taxonomy" id="146474"/>
    <lineage>
        <taxon>Bacteria</taxon>
        <taxon>Pseudomonadati</taxon>
        <taxon>Pseudomonadota</taxon>
        <taxon>Alphaproteobacteria</taxon>
        <taxon>Acetobacterales</taxon>
        <taxon>Acetobacteraceae</taxon>
        <taxon>Acetobacter</taxon>
    </lineage>
</organism>
<feature type="transmembrane region" description="Helical" evidence="1">
    <location>
        <begin position="6"/>
        <end position="30"/>
    </location>
</feature>
<dbReference type="PROSITE" id="PS51257">
    <property type="entry name" value="PROKAR_LIPOPROTEIN"/>
    <property type="match status" value="1"/>
</dbReference>
<evidence type="ECO:0000256" key="1">
    <source>
        <dbReference type="SAM" id="Phobius"/>
    </source>
</evidence>
<reference evidence="2 3" key="1">
    <citation type="submission" date="2014-06" db="EMBL/GenBank/DDBJ databases">
        <authorList>
            <person name="Ju J."/>
            <person name="Zhang J."/>
        </authorList>
    </citation>
    <scope>NUCLEOTIDE SEQUENCE [LARGE SCALE GENOMIC DNA]</scope>
    <source>
        <strain evidence="2">DmW_048</strain>
    </source>
</reference>
<feature type="transmembrane region" description="Helical" evidence="1">
    <location>
        <begin position="42"/>
        <end position="61"/>
    </location>
</feature>
<protein>
    <submittedName>
        <fullName evidence="2">Uncharacterized protein</fullName>
    </submittedName>
</protein>
<evidence type="ECO:0000313" key="3">
    <source>
        <dbReference type="Proteomes" id="UP000194999"/>
    </source>
</evidence>
<dbReference type="AlphaFoldDB" id="A0A252AZ99"/>
<keyword evidence="1" id="KW-1133">Transmembrane helix</keyword>
<gene>
    <name evidence="2" type="ORF">HK15_03345</name>
</gene>
<dbReference type="Proteomes" id="UP000194999">
    <property type="component" value="Unassembled WGS sequence"/>
</dbReference>
<proteinExistence type="predicted"/>
<accession>A0A252AZ99</accession>
<comment type="caution">
    <text evidence="2">The sequence shown here is derived from an EMBL/GenBank/DDBJ whole genome shotgun (WGS) entry which is preliminary data.</text>
</comment>
<keyword evidence="1" id="KW-0472">Membrane</keyword>
<name>A0A252AZ99_9PROT</name>
<keyword evidence="1" id="KW-0812">Transmembrane</keyword>
<sequence>MTGATAKGVVAALVGVTLAVFVAGVGACFVGRAGGIPRSGGVMPELFAVALVATAAFVPVGPCCADRGDGPTCRTDAPTPTSAIIAAPAHKAFDLATRRTSPGPGATEGTSCALTGGIGGLFGFGGSVWATSAASVPLLGLRNMVTDPVWGSVLIERAPMVAP</sequence>
<dbReference type="EMBL" id="JOOY01000153">
    <property type="protein sequence ID" value="OUI97431.1"/>
    <property type="molecule type" value="Genomic_DNA"/>
</dbReference>